<keyword evidence="3" id="KW-1185">Reference proteome</keyword>
<evidence type="ECO:0000256" key="1">
    <source>
        <dbReference type="SAM" id="MobiDB-lite"/>
    </source>
</evidence>
<feature type="compositionally biased region" description="Polar residues" evidence="1">
    <location>
        <begin position="119"/>
        <end position="138"/>
    </location>
</feature>
<dbReference type="SMART" id="SM00671">
    <property type="entry name" value="SEL1"/>
    <property type="match status" value="2"/>
</dbReference>
<dbReference type="Pfam" id="PF08238">
    <property type="entry name" value="Sel1"/>
    <property type="match status" value="2"/>
</dbReference>
<feature type="compositionally biased region" description="Polar residues" evidence="1">
    <location>
        <begin position="84"/>
        <end position="94"/>
    </location>
</feature>
<dbReference type="AlphaFoldDB" id="A0A9N9FP33"/>
<comment type="caution">
    <text evidence="2">The sequence shown here is derived from an EMBL/GenBank/DDBJ whole genome shotgun (WGS) entry which is preliminary data.</text>
</comment>
<sequence length="289" mass="33024">CWDNDPDKRPDIQQVFGRLSAMGEKKEHLLEEIPVTTNNDIDVTLAHSNSMNSNNLSLLLKFDQLVEGYDEDSESKGNEKQEPTNEGSYDLNSADNSTENNENYDEDSESNGNEKQEPTNEGSYDLNSSDDSTANNVNEKQEPTNEGSNDLNSSDDSTENSENEHDLASLSDELYDYLFDQIDDEYEDLVEEITNIVTENDTTLEEMFEWLEQHQTNSRFICLLGFFYYNGMVVDLNYVKANKLFRKSIKKDDALSMYFLANSYESAWGCEINVELSMKYYEKAANNGN</sequence>
<feature type="compositionally biased region" description="Low complexity" evidence="1">
    <location>
        <begin position="145"/>
        <end position="155"/>
    </location>
</feature>
<reference evidence="2" key="1">
    <citation type="submission" date="2021-06" db="EMBL/GenBank/DDBJ databases">
        <authorList>
            <person name="Kallberg Y."/>
            <person name="Tangrot J."/>
            <person name="Rosling A."/>
        </authorList>
    </citation>
    <scope>NUCLEOTIDE SEQUENCE</scope>
    <source>
        <strain evidence="2">87-6 pot B 2015</strain>
    </source>
</reference>
<evidence type="ECO:0000313" key="3">
    <source>
        <dbReference type="Proteomes" id="UP000789375"/>
    </source>
</evidence>
<dbReference type="Proteomes" id="UP000789375">
    <property type="component" value="Unassembled WGS sequence"/>
</dbReference>
<feature type="region of interest" description="Disordered" evidence="1">
    <location>
        <begin position="70"/>
        <end position="165"/>
    </location>
</feature>
<proteinExistence type="predicted"/>
<protein>
    <submittedName>
        <fullName evidence="2">15066_t:CDS:1</fullName>
    </submittedName>
</protein>
<dbReference type="InterPro" id="IPR011990">
    <property type="entry name" value="TPR-like_helical_dom_sf"/>
</dbReference>
<feature type="compositionally biased region" description="Basic and acidic residues" evidence="1">
    <location>
        <begin position="74"/>
        <end position="83"/>
    </location>
</feature>
<organism evidence="2 3">
    <name type="scientific">Funneliformis mosseae</name>
    <name type="common">Endomycorrhizal fungus</name>
    <name type="synonym">Glomus mosseae</name>
    <dbReference type="NCBI Taxonomy" id="27381"/>
    <lineage>
        <taxon>Eukaryota</taxon>
        <taxon>Fungi</taxon>
        <taxon>Fungi incertae sedis</taxon>
        <taxon>Mucoromycota</taxon>
        <taxon>Glomeromycotina</taxon>
        <taxon>Glomeromycetes</taxon>
        <taxon>Glomerales</taxon>
        <taxon>Glomeraceae</taxon>
        <taxon>Funneliformis</taxon>
    </lineage>
</organism>
<dbReference type="SUPFAM" id="SSF81901">
    <property type="entry name" value="HCP-like"/>
    <property type="match status" value="1"/>
</dbReference>
<accession>A0A9N9FP33</accession>
<gene>
    <name evidence="2" type="ORF">FMOSSE_LOCUS6246</name>
</gene>
<dbReference type="InterPro" id="IPR006597">
    <property type="entry name" value="Sel1-like"/>
</dbReference>
<dbReference type="EMBL" id="CAJVPP010001290">
    <property type="protein sequence ID" value="CAG8546517.1"/>
    <property type="molecule type" value="Genomic_DNA"/>
</dbReference>
<name>A0A9N9FP33_FUNMO</name>
<evidence type="ECO:0000313" key="2">
    <source>
        <dbReference type="EMBL" id="CAG8546517.1"/>
    </source>
</evidence>
<feature type="non-terminal residue" evidence="2">
    <location>
        <position position="289"/>
    </location>
</feature>
<dbReference type="Gene3D" id="1.25.40.10">
    <property type="entry name" value="Tetratricopeptide repeat domain"/>
    <property type="match status" value="1"/>
</dbReference>